<feature type="transmembrane region" description="Helical" evidence="8">
    <location>
        <begin position="184"/>
        <end position="207"/>
    </location>
</feature>
<dbReference type="OrthoDB" id="6612291at2759"/>
<dbReference type="InterPro" id="IPR020846">
    <property type="entry name" value="MFS_dom"/>
</dbReference>
<feature type="transmembrane region" description="Helical" evidence="8">
    <location>
        <begin position="289"/>
        <end position="307"/>
    </location>
</feature>
<feature type="transmembrane region" description="Helical" evidence="8">
    <location>
        <begin position="341"/>
        <end position="364"/>
    </location>
</feature>
<evidence type="ECO:0000256" key="2">
    <source>
        <dbReference type="ARBA" id="ARBA00010992"/>
    </source>
</evidence>
<dbReference type="InterPro" id="IPR005828">
    <property type="entry name" value="MFS_sugar_transport-like"/>
</dbReference>
<feature type="transmembrane region" description="Helical" evidence="8">
    <location>
        <begin position="95"/>
        <end position="118"/>
    </location>
</feature>
<evidence type="ECO:0000256" key="1">
    <source>
        <dbReference type="ARBA" id="ARBA00004141"/>
    </source>
</evidence>
<dbReference type="PRINTS" id="PR00171">
    <property type="entry name" value="SUGRTRNSPORT"/>
</dbReference>
<evidence type="ECO:0000256" key="4">
    <source>
        <dbReference type="ARBA" id="ARBA00022692"/>
    </source>
</evidence>
<dbReference type="Gene3D" id="1.20.1250.20">
    <property type="entry name" value="MFS general substrate transporter like domains"/>
    <property type="match status" value="1"/>
</dbReference>
<dbReference type="GO" id="GO:0005351">
    <property type="term" value="F:carbohydrate:proton symporter activity"/>
    <property type="evidence" value="ECO:0007669"/>
    <property type="project" value="TreeGrafter"/>
</dbReference>
<keyword evidence="3 7" id="KW-0813">Transport</keyword>
<organism evidence="10 11">
    <name type="scientific">Taphrina deformans (strain PYCC 5710 / ATCC 11124 / CBS 356.35 / IMI 108563 / JCM 9778 / NBRC 8474)</name>
    <name type="common">Peach leaf curl fungus</name>
    <name type="synonym">Lalaria deformans</name>
    <dbReference type="NCBI Taxonomy" id="1097556"/>
    <lineage>
        <taxon>Eukaryota</taxon>
        <taxon>Fungi</taxon>
        <taxon>Dikarya</taxon>
        <taxon>Ascomycota</taxon>
        <taxon>Taphrinomycotina</taxon>
        <taxon>Taphrinomycetes</taxon>
        <taxon>Taphrinales</taxon>
        <taxon>Taphrinaceae</taxon>
        <taxon>Taphrina</taxon>
    </lineage>
</organism>
<dbReference type="VEuPathDB" id="FungiDB:TAPDE_004599"/>
<dbReference type="InterPro" id="IPR003663">
    <property type="entry name" value="Sugar/inositol_transpt"/>
</dbReference>
<dbReference type="AlphaFoldDB" id="R4XEK1"/>
<proteinExistence type="inferred from homology"/>
<dbReference type="EMBL" id="CAHR02000211">
    <property type="protein sequence ID" value="CCG84196.1"/>
    <property type="molecule type" value="Genomic_DNA"/>
</dbReference>
<comment type="similarity">
    <text evidence="2 7">Belongs to the major facilitator superfamily. Sugar transporter (TC 2.A.1.1) family.</text>
</comment>
<protein>
    <recommendedName>
        <fullName evidence="9">Major facilitator superfamily (MFS) profile domain-containing protein</fullName>
    </recommendedName>
</protein>
<evidence type="ECO:0000256" key="5">
    <source>
        <dbReference type="ARBA" id="ARBA00022989"/>
    </source>
</evidence>
<dbReference type="Pfam" id="PF00083">
    <property type="entry name" value="Sugar_tr"/>
    <property type="match status" value="1"/>
</dbReference>
<evidence type="ECO:0000256" key="6">
    <source>
        <dbReference type="ARBA" id="ARBA00023136"/>
    </source>
</evidence>
<dbReference type="PROSITE" id="PS50850">
    <property type="entry name" value="MFS"/>
    <property type="match status" value="1"/>
</dbReference>
<feature type="transmembrane region" description="Helical" evidence="8">
    <location>
        <begin position="153"/>
        <end position="172"/>
    </location>
</feature>
<dbReference type="STRING" id="1097556.R4XEK1"/>
<keyword evidence="5 8" id="KW-1133">Transmembrane helix</keyword>
<evidence type="ECO:0000256" key="8">
    <source>
        <dbReference type="SAM" id="Phobius"/>
    </source>
</evidence>
<feature type="transmembrane region" description="Helical" evidence="8">
    <location>
        <begin position="64"/>
        <end position="88"/>
    </location>
</feature>
<keyword evidence="4 8" id="KW-0812">Transmembrane</keyword>
<keyword evidence="6 8" id="KW-0472">Membrane</keyword>
<accession>R4XEK1</accession>
<evidence type="ECO:0000259" key="9">
    <source>
        <dbReference type="PROSITE" id="PS50850"/>
    </source>
</evidence>
<feature type="transmembrane region" description="Helical" evidence="8">
    <location>
        <begin position="408"/>
        <end position="431"/>
    </location>
</feature>
<dbReference type="InterPro" id="IPR005829">
    <property type="entry name" value="Sugar_transporter_CS"/>
</dbReference>
<name>R4XEK1_TAPDE</name>
<dbReference type="Proteomes" id="UP000013776">
    <property type="component" value="Unassembled WGS sequence"/>
</dbReference>
<dbReference type="eggNOG" id="KOG0254">
    <property type="taxonomic scope" value="Eukaryota"/>
</dbReference>
<feature type="transmembrane region" description="Helical" evidence="8">
    <location>
        <begin position="370"/>
        <end position="396"/>
    </location>
</feature>
<dbReference type="SUPFAM" id="SSF103473">
    <property type="entry name" value="MFS general substrate transporter"/>
    <property type="match status" value="1"/>
</dbReference>
<feature type="domain" description="Major facilitator superfamily (MFS) profile" evidence="9">
    <location>
        <begin position="14"/>
        <end position="461"/>
    </location>
</feature>
<reference evidence="10 11" key="1">
    <citation type="journal article" date="2013" name="MBio">
        <title>Genome sequencing of the plant pathogen Taphrina deformans, the causal agent of peach leaf curl.</title>
        <authorList>
            <person name="Cisse O.H."/>
            <person name="Almeida J.M.G.C.F."/>
            <person name="Fonseca A."/>
            <person name="Kumar A.A."/>
            <person name="Salojaervi J."/>
            <person name="Overmyer K."/>
            <person name="Hauser P.M."/>
            <person name="Pagni M."/>
        </authorList>
    </citation>
    <scope>NUCLEOTIDE SEQUENCE [LARGE SCALE GENOMIC DNA]</scope>
    <source>
        <strain evidence="11">PYCC 5710 / ATCC 11124 / CBS 356.35 / IMI 108563 / JCM 9778 / NBRC 8474</strain>
    </source>
</reference>
<dbReference type="NCBIfam" id="TIGR00879">
    <property type="entry name" value="SP"/>
    <property type="match status" value="1"/>
</dbReference>
<dbReference type="InterPro" id="IPR036259">
    <property type="entry name" value="MFS_trans_sf"/>
</dbReference>
<comment type="subcellular location">
    <subcellularLocation>
        <location evidence="1">Membrane</location>
        <topology evidence="1">Multi-pass membrane protein</topology>
    </subcellularLocation>
</comment>
<sequence>MGLGAGAALHRLQILLIVFPAFLSIGYGLGVLGGLTAQPEFYKQFPATRTQGLKSGPTKSHNSLIQGTVVGLFSLGNMFGALSCIYIGDKVGRRWSIFMGAIIGLIGTVIITCSFSLAQIIVGRFIFGWGCGMLTASVPTYQSECSDSKSRGVHVVFDGVFLALGICIAAWIDLGFYFVHNSSVSWRLPCAIPILMFITIAASIFLFPESPRWLAYMDRIAEAEVSLRILGKDSVEGHEATRVLIAQMQAAALVGKQGSYLDLFKMGPTMGGWRAGLAIMTQFFQQMSGSTLISYYVTTLFINVIGLETVTARILAASVLTLKTLCSCIAFVTIERWGRRNLMMLSGGGMGVCMCVIAICVAHIESPGASYVAAAFLFIFNMFYPVGLLGVNFLYCTEVSPLHLRGPITAISTATQYLFQFVIGLATPIAIEKIGYRYFIVFAVVGLIMVPTMYIFFPETTGRTLEQMDEVFAESKTIFDPPRVAKRMPVKPLIVDDATSLESNEKNASSAQNHEHIFILV</sequence>
<feature type="transmembrane region" description="Helical" evidence="8">
    <location>
        <begin position="12"/>
        <end position="35"/>
    </location>
</feature>
<evidence type="ECO:0000313" key="10">
    <source>
        <dbReference type="EMBL" id="CCG84196.1"/>
    </source>
</evidence>
<comment type="caution">
    <text evidence="10">The sequence shown here is derived from an EMBL/GenBank/DDBJ whole genome shotgun (WGS) entry which is preliminary data.</text>
</comment>
<dbReference type="PANTHER" id="PTHR48022">
    <property type="entry name" value="PLASTIDIC GLUCOSE TRANSPORTER 4"/>
    <property type="match status" value="1"/>
</dbReference>
<keyword evidence="11" id="KW-1185">Reference proteome</keyword>
<evidence type="ECO:0000256" key="7">
    <source>
        <dbReference type="RuleBase" id="RU003346"/>
    </source>
</evidence>
<gene>
    <name evidence="10" type="ORF">TAPDE_004599</name>
</gene>
<dbReference type="GO" id="GO:0005886">
    <property type="term" value="C:plasma membrane"/>
    <property type="evidence" value="ECO:0007669"/>
    <property type="project" value="UniProtKB-ARBA"/>
</dbReference>
<evidence type="ECO:0000256" key="3">
    <source>
        <dbReference type="ARBA" id="ARBA00022448"/>
    </source>
</evidence>
<dbReference type="PROSITE" id="PS00216">
    <property type="entry name" value="SUGAR_TRANSPORT_1"/>
    <property type="match status" value="1"/>
</dbReference>
<evidence type="ECO:0000313" key="11">
    <source>
        <dbReference type="Proteomes" id="UP000013776"/>
    </source>
</evidence>
<dbReference type="PANTHER" id="PTHR48022:SF45">
    <property type="entry name" value="MAJOR FACILITATOR SUPERFAMILY (MFS) PROFILE DOMAIN-CONTAINING PROTEIN-RELATED"/>
    <property type="match status" value="1"/>
</dbReference>
<dbReference type="InterPro" id="IPR050360">
    <property type="entry name" value="MFS_Sugar_Transporters"/>
</dbReference>
<feature type="transmembrane region" description="Helical" evidence="8">
    <location>
        <begin position="437"/>
        <end position="457"/>
    </location>
</feature>